<dbReference type="Pfam" id="PF12796">
    <property type="entry name" value="Ank_2"/>
    <property type="match status" value="3"/>
</dbReference>
<organism evidence="4 5">
    <name type="scientific">Cercospora beticola</name>
    <name type="common">Sugarbeet leaf spot fungus</name>
    <dbReference type="NCBI Taxonomy" id="122368"/>
    <lineage>
        <taxon>Eukaryota</taxon>
        <taxon>Fungi</taxon>
        <taxon>Dikarya</taxon>
        <taxon>Ascomycota</taxon>
        <taxon>Pezizomycotina</taxon>
        <taxon>Dothideomycetes</taxon>
        <taxon>Dothideomycetidae</taxon>
        <taxon>Mycosphaerellales</taxon>
        <taxon>Mycosphaerellaceae</taxon>
        <taxon>Cercospora</taxon>
    </lineage>
</organism>
<reference evidence="4 5" key="1">
    <citation type="submission" date="2023-09" db="EMBL/GenBank/DDBJ databases">
        <title>Complete-Gapless Cercospora beticola genome.</title>
        <authorList>
            <person name="Wyatt N.A."/>
            <person name="Spanner R.E."/>
            <person name="Bolton M.D."/>
        </authorList>
    </citation>
    <scope>NUCLEOTIDE SEQUENCE [LARGE SCALE GENOMIC DNA]</scope>
    <source>
        <strain evidence="4">Cb09-40</strain>
    </source>
</reference>
<feature type="repeat" description="ANK" evidence="3">
    <location>
        <begin position="281"/>
        <end position="313"/>
    </location>
</feature>
<proteinExistence type="predicted"/>
<keyword evidence="1" id="KW-0677">Repeat</keyword>
<dbReference type="Gene3D" id="1.25.40.20">
    <property type="entry name" value="Ankyrin repeat-containing domain"/>
    <property type="match status" value="1"/>
</dbReference>
<dbReference type="RefSeq" id="XP_065459209.1">
    <property type="nucleotide sequence ID" value="XM_065603137.1"/>
</dbReference>
<dbReference type="SUPFAM" id="SSF48403">
    <property type="entry name" value="Ankyrin repeat"/>
    <property type="match status" value="1"/>
</dbReference>
<dbReference type="PROSITE" id="PS50088">
    <property type="entry name" value="ANK_REPEAT"/>
    <property type="match status" value="3"/>
</dbReference>
<dbReference type="InterPro" id="IPR002110">
    <property type="entry name" value="Ankyrin_rpt"/>
</dbReference>
<dbReference type="EMBL" id="CP134188">
    <property type="protein sequence ID" value="WPB04394.1"/>
    <property type="molecule type" value="Genomic_DNA"/>
</dbReference>
<evidence type="ECO:0000313" key="5">
    <source>
        <dbReference type="Proteomes" id="UP001302367"/>
    </source>
</evidence>
<protein>
    <recommendedName>
        <fullName evidence="6">Ankyrin repeat protein</fullName>
    </recommendedName>
</protein>
<dbReference type="PROSITE" id="PS50297">
    <property type="entry name" value="ANK_REP_REGION"/>
    <property type="match status" value="3"/>
</dbReference>
<dbReference type="PANTHER" id="PTHR24188">
    <property type="entry name" value="ANKYRIN REPEAT PROTEIN"/>
    <property type="match status" value="1"/>
</dbReference>
<keyword evidence="2 3" id="KW-0040">ANK repeat</keyword>
<dbReference type="PANTHER" id="PTHR24188:SF29">
    <property type="entry name" value="GH09064P"/>
    <property type="match status" value="1"/>
</dbReference>
<evidence type="ECO:0000256" key="2">
    <source>
        <dbReference type="ARBA" id="ARBA00023043"/>
    </source>
</evidence>
<keyword evidence="5" id="KW-1185">Reference proteome</keyword>
<name>A0ABZ0NXS8_CERBT</name>
<accession>A0ABZ0NXS8</accession>
<dbReference type="InterPro" id="IPR036770">
    <property type="entry name" value="Ankyrin_rpt-contain_sf"/>
</dbReference>
<evidence type="ECO:0000313" key="4">
    <source>
        <dbReference type="EMBL" id="WPB04394.1"/>
    </source>
</evidence>
<dbReference type="Proteomes" id="UP001302367">
    <property type="component" value="Chromosome 5"/>
</dbReference>
<feature type="repeat" description="ANK" evidence="3">
    <location>
        <begin position="244"/>
        <end position="276"/>
    </location>
</feature>
<evidence type="ECO:0000256" key="3">
    <source>
        <dbReference type="PROSITE-ProRule" id="PRU00023"/>
    </source>
</evidence>
<dbReference type="PRINTS" id="PR01415">
    <property type="entry name" value="ANKYRIN"/>
</dbReference>
<gene>
    <name evidence="4" type="ORF">RHO25_009040</name>
</gene>
<evidence type="ECO:0008006" key="6">
    <source>
        <dbReference type="Google" id="ProtNLM"/>
    </source>
</evidence>
<dbReference type="SMART" id="SM00248">
    <property type="entry name" value="ANK"/>
    <property type="match status" value="8"/>
</dbReference>
<feature type="repeat" description="ANK" evidence="3">
    <location>
        <begin position="177"/>
        <end position="209"/>
    </location>
</feature>
<sequence>MRRQDEREGIHPAQNANNVQIQDWRVECSKARELQYQTQTAGLSKPAQFVHGTVGSFTTLCKTAERIVRKNDLKALEELLGCLVLRYATVEAFQQLYGFETAKWTDHQGPISLLDIAAESGALELLQYLSSPWQKLEDIPNGQAVLHRAVRNGHQDVMTFLVRVKSADLNCRIWEFENQSPLAVAVDSGNIDTVKHLIDLGCDLQAPCTTSSDPVICLALEHRYNEIAKVLIDQGAPVKVASRFGVTPLHHAARSGKLEIIDILIRLGAVIDAGTTGMKNYGGTPLCWATEAGQVDAMRLLLISGAKVEGLSGCNKDTPLLCACFASLEFGLSALEILIAWTVDLNRLYQDGRRACTALSICCRRSWASLEVVRCLVEAGADLNYGDRAPLLDAWQCASVEIFEFLLVSGADYTKLDLHDVKPLREEGLEKWPPELADEIPFRDQKMAILNAWKPKR</sequence>
<evidence type="ECO:0000256" key="1">
    <source>
        <dbReference type="ARBA" id="ARBA00022737"/>
    </source>
</evidence>
<dbReference type="GeneID" id="90644529"/>